<feature type="domain" description="Isochorismatase-like" evidence="2">
    <location>
        <begin position="12"/>
        <end position="162"/>
    </location>
</feature>
<reference evidence="3 4" key="1">
    <citation type="submission" date="2015-12" db="EMBL/GenBank/DDBJ databases">
        <title>Dictyostelia acquired genes for synthesis and detection of signals that induce cell-type specialization by lateral gene transfer from prokaryotes.</title>
        <authorList>
            <person name="Gloeckner G."/>
            <person name="Schaap P."/>
        </authorList>
    </citation>
    <scope>NUCLEOTIDE SEQUENCE [LARGE SCALE GENOMIC DNA]</scope>
    <source>
        <strain evidence="3 4">TK</strain>
    </source>
</reference>
<accession>A0A151ZFJ2</accession>
<dbReference type="InterPro" id="IPR036380">
    <property type="entry name" value="Isochorismatase-like_sf"/>
</dbReference>
<comment type="caution">
    <text evidence="3">The sequence shown here is derived from an EMBL/GenBank/DDBJ whole genome shotgun (WGS) entry which is preliminary data.</text>
</comment>
<dbReference type="PANTHER" id="PTHR14119:SF3">
    <property type="entry name" value="ISOCHORISMATASE DOMAIN-CONTAINING PROTEIN 2"/>
    <property type="match status" value="1"/>
</dbReference>
<dbReference type="OMA" id="HVCVFQT"/>
<dbReference type="EMBL" id="LODT01000029">
    <property type="protein sequence ID" value="KYQ92634.1"/>
    <property type="molecule type" value="Genomic_DNA"/>
</dbReference>
<dbReference type="OrthoDB" id="16908at2759"/>
<dbReference type="STRING" id="361077.A0A151ZFJ2"/>
<evidence type="ECO:0000256" key="1">
    <source>
        <dbReference type="ARBA" id="ARBA00006336"/>
    </source>
</evidence>
<name>A0A151ZFJ2_TIELA</name>
<dbReference type="AlphaFoldDB" id="A0A151ZFJ2"/>
<sequence length="197" mass="22134">MNKIGKLVPETTALFVCDIQTKFVPLIHQMPKVILNTKYTMKACNILNIPIIITEQYPKALGNTVDELESKKQKYVFEKTLFSMLTNEVQKTLDTDLKGVKSILLTGIESHVCVFQTSLDLIEKGYDVHILEDAVSSQNPSDRAIAIERLKQSGVFVTSTESAIFQLTKDAKHPNFKLISNLVKERIDLLSPLKGQL</sequence>
<dbReference type="CDD" id="cd01012">
    <property type="entry name" value="YcaC_related"/>
    <property type="match status" value="1"/>
</dbReference>
<dbReference type="SUPFAM" id="SSF52499">
    <property type="entry name" value="Isochorismatase-like hydrolases"/>
    <property type="match status" value="1"/>
</dbReference>
<proteinExistence type="inferred from homology"/>
<dbReference type="InParanoid" id="A0A151ZFJ2"/>
<keyword evidence="4" id="KW-1185">Reference proteome</keyword>
<comment type="similarity">
    <text evidence="1">Belongs to the isochorismatase family.</text>
</comment>
<gene>
    <name evidence="3" type="ORF">DLAC_06630</name>
</gene>
<dbReference type="Proteomes" id="UP000076078">
    <property type="component" value="Unassembled WGS sequence"/>
</dbReference>
<dbReference type="InterPro" id="IPR050993">
    <property type="entry name" value="Isochorismatase_domain"/>
</dbReference>
<protein>
    <recommendedName>
        <fullName evidence="2">Isochorismatase-like domain-containing protein</fullName>
    </recommendedName>
</protein>
<organism evidence="3 4">
    <name type="scientific">Tieghemostelium lacteum</name>
    <name type="common">Slime mold</name>
    <name type="synonym">Dictyostelium lacteum</name>
    <dbReference type="NCBI Taxonomy" id="361077"/>
    <lineage>
        <taxon>Eukaryota</taxon>
        <taxon>Amoebozoa</taxon>
        <taxon>Evosea</taxon>
        <taxon>Eumycetozoa</taxon>
        <taxon>Dictyostelia</taxon>
        <taxon>Dictyosteliales</taxon>
        <taxon>Raperosteliaceae</taxon>
        <taxon>Tieghemostelium</taxon>
    </lineage>
</organism>
<evidence type="ECO:0000313" key="4">
    <source>
        <dbReference type="Proteomes" id="UP000076078"/>
    </source>
</evidence>
<dbReference type="InterPro" id="IPR000868">
    <property type="entry name" value="Isochorismatase-like_dom"/>
</dbReference>
<evidence type="ECO:0000313" key="3">
    <source>
        <dbReference type="EMBL" id="KYQ92634.1"/>
    </source>
</evidence>
<dbReference type="FunCoup" id="A0A151ZFJ2">
    <property type="interactions" value="121"/>
</dbReference>
<dbReference type="PANTHER" id="PTHR14119">
    <property type="entry name" value="HYDROLASE"/>
    <property type="match status" value="1"/>
</dbReference>
<dbReference type="Gene3D" id="3.40.50.850">
    <property type="entry name" value="Isochorismatase-like"/>
    <property type="match status" value="1"/>
</dbReference>
<dbReference type="Pfam" id="PF00857">
    <property type="entry name" value="Isochorismatase"/>
    <property type="match status" value="1"/>
</dbReference>
<evidence type="ECO:0000259" key="2">
    <source>
        <dbReference type="Pfam" id="PF00857"/>
    </source>
</evidence>